<dbReference type="GO" id="GO:0005794">
    <property type="term" value="C:Golgi apparatus"/>
    <property type="evidence" value="ECO:0007669"/>
    <property type="project" value="TreeGrafter"/>
</dbReference>
<evidence type="ECO:0000256" key="2">
    <source>
        <dbReference type="ARBA" id="ARBA00007677"/>
    </source>
</evidence>
<dbReference type="AlphaFoldDB" id="A0A1L0BRZ8"/>
<feature type="chain" id="PRO_5012408220" evidence="7">
    <location>
        <begin position="25"/>
        <end position="399"/>
    </location>
</feature>
<keyword evidence="5" id="KW-0812">Transmembrane</keyword>
<reference evidence="8 9" key="1">
    <citation type="submission" date="2016-10" db="EMBL/GenBank/DDBJ databases">
        <authorList>
            <person name="de Groot N.N."/>
        </authorList>
    </citation>
    <scope>NUCLEOTIDE SEQUENCE [LARGE SCALE GENOMIC DNA]</scope>
    <source>
        <strain evidence="8 9">CBS 141442</strain>
    </source>
</reference>
<dbReference type="EMBL" id="LT635759">
    <property type="protein sequence ID" value="SGZ54137.1"/>
    <property type="molecule type" value="Genomic_DNA"/>
</dbReference>
<dbReference type="GO" id="GO:0006487">
    <property type="term" value="P:protein N-linked glycosylation"/>
    <property type="evidence" value="ECO:0007669"/>
    <property type="project" value="TreeGrafter"/>
</dbReference>
<dbReference type="FunFam" id="3.90.550.10:FF:000051">
    <property type="entry name" value="Alpha-1,2-mannosyltransferase (Ktr4)"/>
    <property type="match status" value="1"/>
</dbReference>
<evidence type="ECO:0000256" key="4">
    <source>
        <dbReference type="ARBA" id="ARBA00022679"/>
    </source>
</evidence>
<dbReference type="PIRSF" id="PIRSF018153">
    <property type="entry name" value="Glyco_trans_15"/>
    <property type="match status" value="1"/>
</dbReference>
<evidence type="ECO:0000313" key="9">
    <source>
        <dbReference type="Proteomes" id="UP000182334"/>
    </source>
</evidence>
<evidence type="ECO:0000256" key="1">
    <source>
        <dbReference type="ARBA" id="ARBA00004606"/>
    </source>
</evidence>
<evidence type="ECO:0000256" key="7">
    <source>
        <dbReference type="SAM" id="SignalP"/>
    </source>
</evidence>
<dbReference type="PANTHER" id="PTHR31121:SF6">
    <property type="entry name" value="ALPHA-1,2 MANNOSYLTRANSFERASE KTR1"/>
    <property type="match status" value="1"/>
</dbReference>
<keyword evidence="5" id="KW-0735">Signal-anchor</keyword>
<keyword evidence="7" id="KW-0732">Signal</keyword>
<evidence type="ECO:0000313" key="8">
    <source>
        <dbReference type="EMBL" id="SGZ54137.1"/>
    </source>
</evidence>
<proteinExistence type="inferred from homology"/>
<dbReference type="GO" id="GO:0006493">
    <property type="term" value="P:protein O-linked glycosylation"/>
    <property type="evidence" value="ECO:0007669"/>
    <property type="project" value="TreeGrafter"/>
</dbReference>
<evidence type="ECO:0000256" key="6">
    <source>
        <dbReference type="PIRSR" id="PIRSR018153-1"/>
    </source>
</evidence>
<dbReference type="SUPFAM" id="SSF53448">
    <property type="entry name" value="Nucleotide-diphospho-sugar transferases"/>
    <property type="match status" value="1"/>
</dbReference>
<protein>
    <submittedName>
        <fullName evidence="8">CIC11C00000005862</fullName>
    </submittedName>
</protein>
<name>A0A1L0BRZ8_9ASCO</name>
<accession>A0A1L0BRZ8</accession>
<dbReference type="Pfam" id="PF01793">
    <property type="entry name" value="Glyco_transf_15"/>
    <property type="match status" value="1"/>
</dbReference>
<dbReference type="GO" id="GO:0016020">
    <property type="term" value="C:membrane"/>
    <property type="evidence" value="ECO:0007669"/>
    <property type="project" value="UniProtKB-SubCell"/>
</dbReference>
<keyword evidence="4" id="KW-0808">Transferase</keyword>
<evidence type="ECO:0000256" key="5">
    <source>
        <dbReference type="ARBA" id="ARBA00022968"/>
    </source>
</evidence>
<keyword evidence="9" id="KW-1185">Reference proteome</keyword>
<dbReference type="InterPro" id="IPR029044">
    <property type="entry name" value="Nucleotide-diphossugar_trans"/>
</dbReference>
<dbReference type="PANTHER" id="PTHR31121">
    <property type="entry name" value="ALPHA-1,2 MANNOSYLTRANSFERASE KTR1"/>
    <property type="match status" value="1"/>
</dbReference>
<comment type="similarity">
    <text evidence="2">Belongs to the glycosyltransferase 15 family.</text>
</comment>
<dbReference type="Proteomes" id="UP000182334">
    <property type="component" value="Chromosome IV"/>
</dbReference>
<feature type="active site" description="Nucleophile" evidence="6">
    <location>
        <position position="291"/>
    </location>
</feature>
<dbReference type="GO" id="GO:0000032">
    <property type="term" value="P:cell wall mannoprotein biosynthetic process"/>
    <property type="evidence" value="ECO:0007669"/>
    <property type="project" value="TreeGrafter"/>
</dbReference>
<dbReference type="InterPro" id="IPR002685">
    <property type="entry name" value="Glyco_trans_15"/>
</dbReference>
<dbReference type="PROSITE" id="PS51257">
    <property type="entry name" value="PROKAR_LIPOPROTEIN"/>
    <property type="match status" value="1"/>
</dbReference>
<dbReference type="STRING" id="45354.A0A1L0BRZ8"/>
<dbReference type="Gene3D" id="3.90.550.10">
    <property type="entry name" value="Spore Coat Polysaccharide Biosynthesis Protein SpsA, Chain A"/>
    <property type="match status" value="1"/>
</dbReference>
<gene>
    <name evidence="8" type="ORF">SAMEA4029010_CIC11G00000005862</name>
</gene>
<comment type="subcellular location">
    <subcellularLocation>
        <location evidence="1">Membrane</location>
        <topology evidence="1">Single-pass type II membrane protein</topology>
    </subcellularLocation>
</comment>
<evidence type="ECO:0000256" key="3">
    <source>
        <dbReference type="ARBA" id="ARBA00022676"/>
    </source>
</evidence>
<sequence>MMKWYLVGQLWWLVWSLVWGIVACQESHFVNGSVFMWDWSVLQHDTIALLALFVEDQTRQAEESNTEFMVVVDKRDEKVESSNENATFLVLCRNNEVYDLLETIQSIQDRYNHQYHHDWVFLNDKTFLDQLVVLVSLYIPYGRLSFGQVPKNHWLYPPFIDQRVASAKREEFRSKDVYNGDSESYRHMCRFYLGYFHLHPLVASYDYYWRVEPGVRFYCDVDYDVFQFMRENSKQYGFVLSMFEYRDTIPLLWETAVEFFESIELPKSNLVDFVRNPDGSYNLCHFWLNFEVAATGFFKSHIYNLYFEHLDRTGGFFYERWGDAPVHTLAVAHLLNWNEVWWFEDIGYYHSPYLHCPVGPSYLEHRCTCDQTMDFSGSELSCTPLMVHLQTNGGKLDWL</sequence>
<dbReference type="OrthoDB" id="439943at2759"/>
<organism evidence="8 9">
    <name type="scientific">Sungouiella intermedia</name>
    <dbReference type="NCBI Taxonomy" id="45354"/>
    <lineage>
        <taxon>Eukaryota</taxon>
        <taxon>Fungi</taxon>
        <taxon>Dikarya</taxon>
        <taxon>Ascomycota</taxon>
        <taxon>Saccharomycotina</taxon>
        <taxon>Pichiomycetes</taxon>
        <taxon>Metschnikowiaceae</taxon>
        <taxon>Sungouiella</taxon>
    </lineage>
</organism>
<feature type="signal peptide" evidence="7">
    <location>
        <begin position="1"/>
        <end position="24"/>
    </location>
</feature>
<dbReference type="GO" id="GO:0000026">
    <property type="term" value="F:alpha-1,2-mannosyltransferase activity"/>
    <property type="evidence" value="ECO:0007669"/>
    <property type="project" value="TreeGrafter"/>
</dbReference>
<keyword evidence="3" id="KW-0328">Glycosyltransferase</keyword>